<dbReference type="GO" id="GO:0000160">
    <property type="term" value="P:phosphorelay signal transduction system"/>
    <property type="evidence" value="ECO:0007669"/>
    <property type="project" value="InterPro"/>
</dbReference>
<dbReference type="PANTHER" id="PTHR44757:SF2">
    <property type="entry name" value="BIOFILM ARCHITECTURE MAINTENANCE PROTEIN MBAA"/>
    <property type="match status" value="1"/>
</dbReference>
<name>A0A839ADD5_9HYPH</name>
<dbReference type="PROSITE" id="PS50887">
    <property type="entry name" value="GGDEF"/>
    <property type="match status" value="1"/>
</dbReference>
<dbReference type="SMART" id="SM00267">
    <property type="entry name" value="GGDEF"/>
    <property type="match status" value="1"/>
</dbReference>
<accession>A0A839ADD5</accession>
<dbReference type="Pfam" id="PF00072">
    <property type="entry name" value="Response_reg"/>
    <property type="match status" value="1"/>
</dbReference>
<keyword evidence="1" id="KW-0597">Phosphoprotein</keyword>
<dbReference type="CDD" id="cd17551">
    <property type="entry name" value="REC_RpfG-like"/>
    <property type="match status" value="1"/>
</dbReference>
<dbReference type="PROSITE" id="PS50110">
    <property type="entry name" value="RESPONSE_REGULATORY"/>
    <property type="match status" value="1"/>
</dbReference>
<dbReference type="Pfam" id="PF08448">
    <property type="entry name" value="PAS_4"/>
    <property type="match status" value="1"/>
</dbReference>
<dbReference type="PROSITE" id="PS50883">
    <property type="entry name" value="EAL"/>
    <property type="match status" value="1"/>
</dbReference>
<evidence type="ECO:0000256" key="1">
    <source>
        <dbReference type="PROSITE-ProRule" id="PRU00169"/>
    </source>
</evidence>
<dbReference type="SMART" id="SM00052">
    <property type="entry name" value="EAL"/>
    <property type="match status" value="1"/>
</dbReference>
<comment type="caution">
    <text evidence="8">The sequence shown here is derived from an EMBL/GenBank/DDBJ whole genome shotgun (WGS) entry which is preliminary data.</text>
</comment>
<dbReference type="Proteomes" id="UP000541109">
    <property type="component" value="Unassembled WGS sequence"/>
</dbReference>
<dbReference type="Gene3D" id="3.20.20.450">
    <property type="entry name" value="EAL domain"/>
    <property type="match status" value="1"/>
</dbReference>
<feature type="coiled-coil region" evidence="2">
    <location>
        <begin position="127"/>
        <end position="157"/>
    </location>
</feature>
<dbReference type="Gene3D" id="3.30.450.20">
    <property type="entry name" value="PAS domain"/>
    <property type="match status" value="1"/>
</dbReference>
<dbReference type="InterPro" id="IPR035919">
    <property type="entry name" value="EAL_sf"/>
</dbReference>
<feature type="domain" description="EAL" evidence="6">
    <location>
        <begin position="456"/>
        <end position="710"/>
    </location>
</feature>
<dbReference type="Gene3D" id="3.30.70.270">
    <property type="match status" value="1"/>
</dbReference>
<dbReference type="InterPro" id="IPR000700">
    <property type="entry name" value="PAS-assoc_C"/>
</dbReference>
<dbReference type="Gene3D" id="3.40.50.2300">
    <property type="match status" value="1"/>
</dbReference>
<dbReference type="NCBIfam" id="TIGR00229">
    <property type="entry name" value="sensory_box"/>
    <property type="match status" value="1"/>
</dbReference>
<dbReference type="Pfam" id="PF00990">
    <property type="entry name" value="GGDEF"/>
    <property type="match status" value="1"/>
</dbReference>
<evidence type="ECO:0000259" key="4">
    <source>
        <dbReference type="PROSITE" id="PS50112"/>
    </source>
</evidence>
<dbReference type="InterPro" id="IPR001789">
    <property type="entry name" value="Sig_transdc_resp-reg_receiver"/>
</dbReference>
<dbReference type="InterPro" id="IPR011006">
    <property type="entry name" value="CheY-like_superfamily"/>
</dbReference>
<dbReference type="InterPro" id="IPR001633">
    <property type="entry name" value="EAL_dom"/>
</dbReference>
<protein>
    <submittedName>
        <fullName evidence="8">EAL domain-containing protein</fullName>
    </submittedName>
</protein>
<dbReference type="InterPro" id="IPR035965">
    <property type="entry name" value="PAS-like_dom_sf"/>
</dbReference>
<dbReference type="RefSeq" id="WP_182164284.1">
    <property type="nucleotide sequence ID" value="NZ_JACFXV010000048.1"/>
</dbReference>
<evidence type="ECO:0000259" key="7">
    <source>
        <dbReference type="PROSITE" id="PS50887"/>
    </source>
</evidence>
<evidence type="ECO:0000259" key="6">
    <source>
        <dbReference type="PROSITE" id="PS50883"/>
    </source>
</evidence>
<dbReference type="CDD" id="cd01948">
    <property type="entry name" value="EAL"/>
    <property type="match status" value="1"/>
</dbReference>
<feature type="domain" description="Response regulatory" evidence="3">
    <location>
        <begin position="3"/>
        <end position="121"/>
    </location>
</feature>
<dbReference type="PROSITE" id="PS50112">
    <property type="entry name" value="PAS"/>
    <property type="match status" value="1"/>
</dbReference>
<organism evidence="8 9">
    <name type="scientific">Stappia albiluteola</name>
    <dbReference type="NCBI Taxonomy" id="2758565"/>
    <lineage>
        <taxon>Bacteria</taxon>
        <taxon>Pseudomonadati</taxon>
        <taxon>Pseudomonadota</taxon>
        <taxon>Alphaproteobacteria</taxon>
        <taxon>Hyphomicrobiales</taxon>
        <taxon>Stappiaceae</taxon>
        <taxon>Stappia</taxon>
    </lineage>
</organism>
<sequence>MSVIAVVDDRIINRNFFSRLARWAEDGVETRSFSNPFDALEHFRSETPDLLITDYRMPQMDGAEFTRRFRDLPGCADIPVMVITAFSDRRFRMRALEAGATDFLQSPVDHSEFQTRARNLLALRKRQLAVKSRANVLEQELQNAERLRDEALRDSRERLLQVIDTVPVMISAVDRAGRCVFVNAYHAAFLGKDAAELTGLPLYQAMYLPEMADKARVLDMRVFDSGEPLAPYEEEIGDGDGNVRIFLTRKVPLKDNSGEVVNVISTSLDITENKRAEAHLYHIAHHDALTSLPNRTLLAERLDEEIGRNLGSGEEFALHFLDLDRFKGINDALGHTAGDRLLEFVADRLKGCVRDKDIVARLGGDEFAVLQVGIAGTEDALTLARRIIEELDDPFYINGQEVKIGASIGITTYPADGTSSEALLRNADLAMYRAKAEGGGLYSSFAEGMDQNARQAIALEADLRRALGRGELELHYQPQIRLSDCKVVGVEALLRWRHPERGLVAPAEFLPLAEESGMIYDIGEWVLNEACQEAMRWTERGLGDLRIAVNISPTQFRKQSVASLAASALASSRLSAERLEIEITENVLMQGAERVLKDMRDLHRQGVQVAIDDFGTGYSSLAYLKNFKVDRLKIDRCFVRTMETDPRDAAIVNAVVGLGKSLDLHVLAEGVEREQQVKMLKAAGCDEAQGYLFGKPMTGDAFLAFAKPDCEASEPVGKGRAAVPGAGD</sequence>
<dbReference type="SUPFAM" id="SSF141868">
    <property type="entry name" value="EAL domain-like"/>
    <property type="match status" value="1"/>
</dbReference>
<feature type="domain" description="PAC" evidence="5">
    <location>
        <begin position="230"/>
        <end position="282"/>
    </location>
</feature>
<evidence type="ECO:0000256" key="2">
    <source>
        <dbReference type="SAM" id="Coils"/>
    </source>
</evidence>
<keyword evidence="9" id="KW-1185">Reference proteome</keyword>
<evidence type="ECO:0000313" key="9">
    <source>
        <dbReference type="Proteomes" id="UP000541109"/>
    </source>
</evidence>
<dbReference type="CDD" id="cd01949">
    <property type="entry name" value="GGDEF"/>
    <property type="match status" value="1"/>
</dbReference>
<dbReference type="SMART" id="SM00448">
    <property type="entry name" value="REC"/>
    <property type="match status" value="1"/>
</dbReference>
<dbReference type="InterPro" id="IPR000014">
    <property type="entry name" value="PAS"/>
</dbReference>
<dbReference type="AlphaFoldDB" id="A0A839ADD5"/>
<dbReference type="PROSITE" id="PS50113">
    <property type="entry name" value="PAC"/>
    <property type="match status" value="1"/>
</dbReference>
<dbReference type="CDD" id="cd00130">
    <property type="entry name" value="PAS"/>
    <property type="match status" value="1"/>
</dbReference>
<evidence type="ECO:0000259" key="3">
    <source>
        <dbReference type="PROSITE" id="PS50110"/>
    </source>
</evidence>
<dbReference type="PANTHER" id="PTHR44757">
    <property type="entry name" value="DIGUANYLATE CYCLASE DGCP"/>
    <property type="match status" value="1"/>
</dbReference>
<dbReference type="InterPro" id="IPR029787">
    <property type="entry name" value="Nucleotide_cyclase"/>
</dbReference>
<evidence type="ECO:0000259" key="5">
    <source>
        <dbReference type="PROSITE" id="PS50113"/>
    </source>
</evidence>
<evidence type="ECO:0000313" key="8">
    <source>
        <dbReference type="EMBL" id="MBA5777156.1"/>
    </source>
</evidence>
<dbReference type="InterPro" id="IPR043128">
    <property type="entry name" value="Rev_trsase/Diguanyl_cyclase"/>
</dbReference>
<gene>
    <name evidence="8" type="ORF">H2509_08460</name>
</gene>
<dbReference type="InterPro" id="IPR013656">
    <property type="entry name" value="PAS_4"/>
</dbReference>
<dbReference type="SUPFAM" id="SSF55785">
    <property type="entry name" value="PYP-like sensor domain (PAS domain)"/>
    <property type="match status" value="1"/>
</dbReference>
<dbReference type="SUPFAM" id="SSF52172">
    <property type="entry name" value="CheY-like"/>
    <property type="match status" value="1"/>
</dbReference>
<dbReference type="Pfam" id="PF00563">
    <property type="entry name" value="EAL"/>
    <property type="match status" value="1"/>
</dbReference>
<keyword evidence="2" id="KW-0175">Coiled coil</keyword>
<dbReference type="SUPFAM" id="SSF55073">
    <property type="entry name" value="Nucleotide cyclase"/>
    <property type="match status" value="1"/>
</dbReference>
<dbReference type="InterPro" id="IPR000160">
    <property type="entry name" value="GGDEF_dom"/>
</dbReference>
<dbReference type="FunFam" id="3.20.20.450:FF:000001">
    <property type="entry name" value="Cyclic di-GMP phosphodiesterase yahA"/>
    <property type="match status" value="1"/>
</dbReference>
<dbReference type="InterPro" id="IPR052155">
    <property type="entry name" value="Biofilm_reg_signaling"/>
</dbReference>
<dbReference type="EMBL" id="JACFXV010000048">
    <property type="protein sequence ID" value="MBA5777156.1"/>
    <property type="molecule type" value="Genomic_DNA"/>
</dbReference>
<reference evidence="8 9" key="1">
    <citation type="submission" date="2020-07" db="EMBL/GenBank/DDBJ databases">
        <title>Stappia sp., F7233, whole genome shotgun sequencing project.</title>
        <authorList>
            <person name="Jiang S."/>
            <person name="Liu Z.W."/>
            <person name="Du Z.J."/>
        </authorList>
    </citation>
    <scope>NUCLEOTIDE SEQUENCE [LARGE SCALE GENOMIC DNA]</scope>
    <source>
        <strain evidence="8 9">F7233</strain>
    </source>
</reference>
<feature type="domain" description="GGDEF" evidence="7">
    <location>
        <begin position="314"/>
        <end position="447"/>
    </location>
</feature>
<proteinExistence type="predicted"/>
<feature type="modified residue" description="4-aspartylphosphate" evidence="1">
    <location>
        <position position="54"/>
    </location>
</feature>
<dbReference type="NCBIfam" id="TIGR00254">
    <property type="entry name" value="GGDEF"/>
    <property type="match status" value="1"/>
</dbReference>
<feature type="domain" description="PAS" evidence="4">
    <location>
        <begin position="155"/>
        <end position="210"/>
    </location>
</feature>